<protein>
    <submittedName>
        <fullName evidence="7">FAD-dependent oxidoreductase</fullName>
    </submittedName>
</protein>
<feature type="region of interest" description="Disordered" evidence="6">
    <location>
        <begin position="310"/>
        <end position="380"/>
    </location>
</feature>
<evidence type="ECO:0000256" key="4">
    <source>
        <dbReference type="ARBA" id="ARBA00023004"/>
    </source>
</evidence>
<sequence length="1071" mass="111556">MSGDALRLPGRALPVLFDVDVAVLGGTLTGVAAAVELAGAGRSVVVLEHGYMLGGELTAANRPWLTTPEDGHPPPPLLAGLLPPGTPPGRHLPLRPTAWKLHLEETLTAAGGQVLYGVDPLALHHGEAGEGRGVVIAGKSGRQLVRCTRLLDATGNHPVIHGAGRRAGGRGRGGVWSVEFDRVAEEAGEAARLAHHPAAAGARFVDGCRGQGHLYALLATTGDRWSALRAAGTLLREHPAFRHAVLGALGTRPLAARAASGRSLPDPVRPGVWCAPAPLLAMTADAPLLDPFAAVGNGVDLARAMAPAPRGPIAGPAPTADAVSTADASLTADASPTADAAPSVAAPPCALAEPVRLPCPSSGTLRTGEQDAPQRGRRYPRERVADVGVPFGATVDVLVVGGGPSGASAAWTAAEEGARVALVEAGPGPGGAGTYGGVPSYWFGRREGWAARLRTEVHRTHRALGLRGGVGRWTVEAKAFALHQALHRAGVHNVYDARACAVLCEGDRVVGAVFAGDLGPFAVRARVVVDATGDADLAAWAGAPCTYGAAGTHTVMWSSLGRIEAPGVSRNDFGGLADATDVVDVTRAVLAARRRGRRMHDHAPAPAGRESRHLRGQVVLTLTDQLTGRRWPDVVSVHFSNHDLKGKGEALWPQLGLIPPNLLVQVPYRALLPRGVTGLLVAGKALSATHDALPALRMQADMENLGHVAGLAAARCAAARVVPDELPVAALQAELVRRGRLPAEAPSASPPGTGTGIDPAGTTTGTATAQDTAELIRELASHAPLHTYADMGRREVFHGRIPFVLLALDTRTGTTDALAEALVREPVPGVRLLLGQLLALRGRPEGSRELLRHLAGRLAGSGLPPRTSRIREAQLPPDQSAMPDEVYLLHTLAFARAPGVLALWRRVAELVDADEETFRDPARSPFAWVDAVCAGAERWGDPAAVPVLEALHGRPALRDQQRGGRVVEPDDVQERRALLELGIGRALAACGSGDGYRVLLRYLTDNRALLAEQAHTRLAALTGVDLGKDPQAWAAHLAAHPPSPAPPGPGWDPHTADLPDRMAAATRRPEA</sequence>
<dbReference type="InterPro" id="IPR039650">
    <property type="entry name" value="HdrA-like"/>
</dbReference>
<keyword evidence="5" id="KW-0411">Iron-sulfur</keyword>
<dbReference type="Pfam" id="PF12831">
    <property type="entry name" value="FAD_oxidored"/>
    <property type="match status" value="3"/>
</dbReference>
<evidence type="ECO:0000256" key="6">
    <source>
        <dbReference type="SAM" id="MobiDB-lite"/>
    </source>
</evidence>
<name>A0ABY3XM54_9ACTN</name>
<feature type="compositionally biased region" description="Low complexity" evidence="6">
    <location>
        <begin position="310"/>
        <end position="352"/>
    </location>
</feature>
<dbReference type="EMBL" id="CP093846">
    <property type="protein sequence ID" value="UNS95512.1"/>
    <property type="molecule type" value="Genomic_DNA"/>
</dbReference>
<feature type="region of interest" description="Disordered" evidence="6">
    <location>
        <begin position="1037"/>
        <end position="1071"/>
    </location>
</feature>
<dbReference type="SUPFAM" id="SSF51905">
    <property type="entry name" value="FAD/NAD(P)-binding domain"/>
    <property type="match status" value="2"/>
</dbReference>
<organism evidence="7 8">
    <name type="scientific">Streptomyces tubbatahanensis</name>
    <dbReference type="NCBI Taxonomy" id="2923272"/>
    <lineage>
        <taxon>Bacteria</taxon>
        <taxon>Bacillati</taxon>
        <taxon>Actinomycetota</taxon>
        <taxon>Actinomycetes</taxon>
        <taxon>Kitasatosporales</taxon>
        <taxon>Streptomycetaceae</taxon>
        <taxon>Streptomyces</taxon>
    </lineage>
</organism>
<keyword evidence="3" id="KW-0560">Oxidoreductase</keyword>
<reference evidence="7 8" key="1">
    <citation type="journal article" date="2023" name="Microbiol. Spectr.">
        <title>Synergy between Genome Mining, Metabolomics, and Bioinformatics Uncovers Antibacterial Chlorinated Carbazole Alkaloids and Their Biosynthetic Gene Cluster from Streptomyces tubbatahanensis sp. nov., a Novel Actinomycete Isolated from Sulu Sea, Philippines.</title>
        <authorList>
            <person name="Tenebro C.P."/>
            <person name="Trono D.J.V.L."/>
            <person name="Balida L.A.P."/>
            <person name="Bayog L.K.A."/>
            <person name="Bruna J.R."/>
            <person name="Sabido E.M."/>
            <person name="Caspe D.P.C."/>
            <person name="de Los Santos E.L.C."/>
            <person name="Saludes J.P."/>
            <person name="Dalisay D.S."/>
        </authorList>
    </citation>
    <scope>NUCLEOTIDE SEQUENCE [LARGE SCALE GENOMIC DNA]</scope>
    <source>
        <strain evidence="7 8">DSD3025</strain>
    </source>
</reference>
<gene>
    <name evidence="7" type="ORF">MMF93_02750</name>
</gene>
<dbReference type="InterPro" id="IPR036188">
    <property type="entry name" value="FAD/NAD-bd_sf"/>
</dbReference>
<dbReference type="RefSeq" id="WP_242749232.1">
    <property type="nucleotide sequence ID" value="NZ_CP093846.1"/>
</dbReference>
<keyword evidence="4" id="KW-0408">Iron</keyword>
<proteinExistence type="predicted"/>
<evidence type="ECO:0000313" key="8">
    <source>
        <dbReference type="Proteomes" id="UP001202244"/>
    </source>
</evidence>
<accession>A0ABY3XM54</accession>
<evidence type="ECO:0000256" key="2">
    <source>
        <dbReference type="ARBA" id="ARBA00022723"/>
    </source>
</evidence>
<evidence type="ECO:0000256" key="1">
    <source>
        <dbReference type="ARBA" id="ARBA00022485"/>
    </source>
</evidence>
<dbReference type="Gene3D" id="3.50.50.60">
    <property type="entry name" value="FAD/NAD(P)-binding domain"/>
    <property type="match status" value="2"/>
</dbReference>
<feature type="compositionally biased region" description="Pro residues" evidence="6">
    <location>
        <begin position="1041"/>
        <end position="1050"/>
    </location>
</feature>
<keyword evidence="8" id="KW-1185">Reference proteome</keyword>
<evidence type="ECO:0000313" key="7">
    <source>
        <dbReference type="EMBL" id="UNS95512.1"/>
    </source>
</evidence>
<feature type="compositionally biased region" description="Basic and acidic residues" evidence="6">
    <location>
        <begin position="368"/>
        <end position="380"/>
    </location>
</feature>
<dbReference type="PANTHER" id="PTHR43498">
    <property type="entry name" value="FERREDOXIN:COB-COM HETERODISULFIDE REDUCTASE SUBUNIT A"/>
    <property type="match status" value="1"/>
</dbReference>
<evidence type="ECO:0000256" key="5">
    <source>
        <dbReference type="ARBA" id="ARBA00023014"/>
    </source>
</evidence>
<dbReference type="Proteomes" id="UP001202244">
    <property type="component" value="Chromosome"/>
</dbReference>
<evidence type="ECO:0000256" key="3">
    <source>
        <dbReference type="ARBA" id="ARBA00023002"/>
    </source>
</evidence>
<dbReference type="PANTHER" id="PTHR43498:SF1">
    <property type="entry name" value="COB--COM HETERODISULFIDE REDUCTASE IRON-SULFUR SUBUNIT A"/>
    <property type="match status" value="1"/>
</dbReference>
<keyword evidence="1" id="KW-0004">4Fe-4S</keyword>
<keyword evidence="2" id="KW-0479">Metal-binding</keyword>